<dbReference type="GO" id="GO:0003723">
    <property type="term" value="F:RNA binding"/>
    <property type="evidence" value="ECO:0007669"/>
    <property type="project" value="UniProtKB-UniRule"/>
</dbReference>
<protein>
    <recommendedName>
        <fullName evidence="3">RRM domain-containing protein</fullName>
    </recommendedName>
</protein>
<sequence>MPPKPSLRMRTWGTRFDTLPTSPPVSPPAAEAAIDELGDPDASEMTSTTEPLKRKEEKMPHDASVFVGSLPANIDQQDLTRMLSEHLSEHTEVKNIKVVRDSKGGVCAFVQCEDAASAATLIHTLHSNPPKQFLGRTLRYEPARAFRTLLISYR</sequence>
<name>A0A9P7GQ13_9AGAR</name>
<dbReference type="AlphaFoldDB" id="A0A9P7GQ13"/>
<dbReference type="SMART" id="SM00360">
    <property type="entry name" value="RRM"/>
    <property type="match status" value="1"/>
</dbReference>
<evidence type="ECO:0000256" key="1">
    <source>
        <dbReference type="PROSITE-ProRule" id="PRU00176"/>
    </source>
</evidence>
<evidence type="ECO:0000313" key="4">
    <source>
        <dbReference type="EMBL" id="KAG5654699.1"/>
    </source>
</evidence>
<evidence type="ECO:0000256" key="2">
    <source>
        <dbReference type="SAM" id="MobiDB-lite"/>
    </source>
</evidence>
<dbReference type="OrthoDB" id="410044at2759"/>
<dbReference type="CDD" id="cd00590">
    <property type="entry name" value="RRM_SF"/>
    <property type="match status" value="1"/>
</dbReference>
<accession>A0A9P7GQ13</accession>
<reference evidence="4" key="2">
    <citation type="submission" date="2021-10" db="EMBL/GenBank/DDBJ databases">
        <title>Phylogenomics reveals ancestral predisposition of the termite-cultivated fungus Termitomyces towards a domesticated lifestyle.</title>
        <authorList>
            <person name="Auxier B."/>
            <person name="Grum-Grzhimaylo A."/>
            <person name="Cardenas M.E."/>
            <person name="Lodge J.D."/>
            <person name="Laessoe T."/>
            <person name="Pedersen O."/>
            <person name="Smith M.E."/>
            <person name="Kuyper T.W."/>
            <person name="Franco-Molano E.A."/>
            <person name="Baroni T.J."/>
            <person name="Aanen D.K."/>
        </authorList>
    </citation>
    <scope>NUCLEOTIDE SEQUENCE</scope>
    <source>
        <strain evidence="4">D49</strain>
    </source>
</reference>
<comment type="caution">
    <text evidence="4">The sequence shown here is derived from an EMBL/GenBank/DDBJ whole genome shotgun (WGS) entry which is preliminary data.</text>
</comment>
<evidence type="ECO:0000259" key="3">
    <source>
        <dbReference type="PROSITE" id="PS50102"/>
    </source>
</evidence>
<dbReference type="Pfam" id="PF00076">
    <property type="entry name" value="RRM_1"/>
    <property type="match status" value="1"/>
</dbReference>
<dbReference type="PROSITE" id="PS50102">
    <property type="entry name" value="RRM"/>
    <property type="match status" value="1"/>
</dbReference>
<feature type="compositionally biased region" description="Basic and acidic residues" evidence="2">
    <location>
        <begin position="51"/>
        <end position="60"/>
    </location>
</feature>
<gene>
    <name evidence="4" type="ORF">H0H81_007455</name>
</gene>
<dbReference type="EMBL" id="JABCKI010000002">
    <property type="protein sequence ID" value="KAG5654699.1"/>
    <property type="molecule type" value="Genomic_DNA"/>
</dbReference>
<feature type="domain" description="RRM" evidence="3">
    <location>
        <begin position="63"/>
        <end position="145"/>
    </location>
</feature>
<dbReference type="InterPro" id="IPR000504">
    <property type="entry name" value="RRM_dom"/>
</dbReference>
<keyword evidence="1" id="KW-0694">RNA-binding</keyword>
<feature type="region of interest" description="Disordered" evidence="2">
    <location>
        <begin position="1"/>
        <end position="60"/>
    </location>
</feature>
<evidence type="ECO:0000313" key="5">
    <source>
        <dbReference type="Proteomes" id="UP000717328"/>
    </source>
</evidence>
<feature type="compositionally biased region" description="Acidic residues" evidence="2">
    <location>
        <begin position="33"/>
        <end position="42"/>
    </location>
</feature>
<keyword evidence="5" id="KW-1185">Reference proteome</keyword>
<reference evidence="4" key="1">
    <citation type="submission" date="2021-02" db="EMBL/GenBank/DDBJ databases">
        <authorList>
            <person name="Nieuwenhuis M."/>
            <person name="Van De Peppel L.J.J."/>
        </authorList>
    </citation>
    <scope>NUCLEOTIDE SEQUENCE</scope>
    <source>
        <strain evidence="4">D49</strain>
    </source>
</reference>
<organism evidence="4 5">
    <name type="scientific">Sphagnurus paluster</name>
    <dbReference type="NCBI Taxonomy" id="117069"/>
    <lineage>
        <taxon>Eukaryota</taxon>
        <taxon>Fungi</taxon>
        <taxon>Dikarya</taxon>
        <taxon>Basidiomycota</taxon>
        <taxon>Agaricomycotina</taxon>
        <taxon>Agaricomycetes</taxon>
        <taxon>Agaricomycetidae</taxon>
        <taxon>Agaricales</taxon>
        <taxon>Tricholomatineae</taxon>
        <taxon>Lyophyllaceae</taxon>
        <taxon>Sphagnurus</taxon>
    </lineage>
</organism>
<dbReference type="SUPFAM" id="SSF54928">
    <property type="entry name" value="RNA-binding domain, RBD"/>
    <property type="match status" value="1"/>
</dbReference>
<dbReference type="InterPro" id="IPR035979">
    <property type="entry name" value="RBD_domain_sf"/>
</dbReference>
<dbReference type="Proteomes" id="UP000717328">
    <property type="component" value="Unassembled WGS sequence"/>
</dbReference>
<dbReference type="Gene3D" id="3.30.70.330">
    <property type="match status" value="1"/>
</dbReference>
<dbReference type="InterPro" id="IPR012677">
    <property type="entry name" value="Nucleotide-bd_a/b_plait_sf"/>
</dbReference>
<proteinExistence type="predicted"/>